<evidence type="ECO:0000256" key="4">
    <source>
        <dbReference type="ARBA" id="ARBA00035494"/>
    </source>
</evidence>
<dbReference type="GO" id="GO:0006412">
    <property type="term" value="P:translation"/>
    <property type="evidence" value="ECO:0007669"/>
    <property type="project" value="InterPro"/>
</dbReference>
<dbReference type="PROSITE" id="PS01167">
    <property type="entry name" value="RIBOSOMAL_L17"/>
    <property type="match status" value="1"/>
</dbReference>
<dbReference type="AlphaFoldDB" id="A0A1F5HC17"/>
<feature type="compositionally biased region" description="Basic residues" evidence="7">
    <location>
        <begin position="130"/>
        <end position="139"/>
    </location>
</feature>
<proteinExistence type="inferred from homology"/>
<dbReference type="InterPro" id="IPR000456">
    <property type="entry name" value="Ribosomal_bL17"/>
</dbReference>
<gene>
    <name evidence="8" type="ORF">A2196_02480</name>
</gene>
<evidence type="ECO:0000256" key="5">
    <source>
        <dbReference type="RuleBase" id="RU000660"/>
    </source>
</evidence>
<accession>A0A1F5HC17</accession>
<evidence type="ECO:0000256" key="3">
    <source>
        <dbReference type="ARBA" id="ARBA00023274"/>
    </source>
</evidence>
<dbReference type="EMBL" id="MFCA01000025">
    <property type="protein sequence ID" value="OGE01727.1"/>
    <property type="molecule type" value="Genomic_DNA"/>
</dbReference>
<feature type="compositionally biased region" description="Polar residues" evidence="7">
    <location>
        <begin position="141"/>
        <end position="157"/>
    </location>
</feature>
<comment type="similarity">
    <text evidence="1 5">Belongs to the bacterial ribosomal protein bL17 family.</text>
</comment>
<dbReference type="InterPro" id="IPR036373">
    <property type="entry name" value="Ribosomal_bL17_sf"/>
</dbReference>
<reference evidence="8 9" key="1">
    <citation type="journal article" date="2016" name="Nat. Commun.">
        <title>Thousands of microbial genomes shed light on interconnected biogeochemical processes in an aquifer system.</title>
        <authorList>
            <person name="Anantharaman K."/>
            <person name="Brown C.T."/>
            <person name="Hug L.A."/>
            <person name="Sharon I."/>
            <person name="Castelle C.J."/>
            <person name="Probst A.J."/>
            <person name="Thomas B.C."/>
            <person name="Singh A."/>
            <person name="Wilkins M.J."/>
            <person name="Karaoz U."/>
            <person name="Brodie E.L."/>
            <person name="Williams K.H."/>
            <person name="Hubbard S.S."/>
            <person name="Banfield J.F."/>
        </authorList>
    </citation>
    <scope>NUCLEOTIDE SEQUENCE [LARGE SCALE GENOMIC DNA]</scope>
</reference>
<protein>
    <recommendedName>
        <fullName evidence="4 6">50S ribosomal protein L17</fullName>
    </recommendedName>
</protein>
<evidence type="ECO:0000313" key="9">
    <source>
        <dbReference type="Proteomes" id="UP000176751"/>
    </source>
</evidence>
<sequence length="165" mass="18669">MRHARFGRKLNRDTNARHALLGNLTSSLFVNGSINTTLAKAKFARSQVEKLVTEAKKNRLSSNRLLASKLTSQAFKSLFKQAKGLYENRTSGFTRITKMGPRRGDNAPMARIELLDWKEGITENTENKKKAQRIKKKQRASVSSATTKNQRKSATNPRKSKNEKH</sequence>
<dbReference type="InterPro" id="IPR047859">
    <property type="entry name" value="Ribosomal_bL17_CS"/>
</dbReference>
<dbReference type="PANTHER" id="PTHR14413:SF16">
    <property type="entry name" value="LARGE RIBOSOMAL SUBUNIT PROTEIN BL17M"/>
    <property type="match status" value="1"/>
</dbReference>
<organism evidence="8 9">
    <name type="scientific">Candidatus Curtissbacteria bacterium RIFOXYA1_FULL_41_14</name>
    <dbReference type="NCBI Taxonomy" id="1797737"/>
    <lineage>
        <taxon>Bacteria</taxon>
        <taxon>Candidatus Curtissiibacteriota</taxon>
    </lineage>
</organism>
<dbReference type="GO" id="GO:0022625">
    <property type="term" value="C:cytosolic large ribosomal subunit"/>
    <property type="evidence" value="ECO:0007669"/>
    <property type="project" value="TreeGrafter"/>
</dbReference>
<evidence type="ECO:0000256" key="1">
    <source>
        <dbReference type="ARBA" id="ARBA00008777"/>
    </source>
</evidence>
<keyword evidence="3 5" id="KW-0687">Ribonucleoprotein</keyword>
<evidence type="ECO:0000313" key="8">
    <source>
        <dbReference type="EMBL" id="OGE01727.1"/>
    </source>
</evidence>
<dbReference type="Pfam" id="PF01196">
    <property type="entry name" value="Ribosomal_L17"/>
    <property type="match status" value="1"/>
</dbReference>
<evidence type="ECO:0000256" key="7">
    <source>
        <dbReference type="SAM" id="MobiDB-lite"/>
    </source>
</evidence>
<dbReference type="PANTHER" id="PTHR14413">
    <property type="entry name" value="RIBOSOMAL PROTEIN L17"/>
    <property type="match status" value="1"/>
</dbReference>
<dbReference type="STRING" id="1797737.A2196_02480"/>
<keyword evidence="2 5" id="KW-0689">Ribosomal protein</keyword>
<dbReference type="SUPFAM" id="SSF64263">
    <property type="entry name" value="Prokaryotic ribosomal protein L17"/>
    <property type="match status" value="1"/>
</dbReference>
<dbReference type="Gene3D" id="3.90.1030.10">
    <property type="entry name" value="Ribosomal protein L17"/>
    <property type="match status" value="1"/>
</dbReference>
<evidence type="ECO:0000256" key="6">
    <source>
        <dbReference type="RuleBase" id="RU000661"/>
    </source>
</evidence>
<dbReference type="NCBIfam" id="TIGR00059">
    <property type="entry name" value="L17"/>
    <property type="match status" value="1"/>
</dbReference>
<name>A0A1F5HC17_9BACT</name>
<dbReference type="GO" id="GO:0003735">
    <property type="term" value="F:structural constituent of ribosome"/>
    <property type="evidence" value="ECO:0007669"/>
    <property type="project" value="InterPro"/>
</dbReference>
<dbReference type="Proteomes" id="UP000176751">
    <property type="component" value="Unassembled WGS sequence"/>
</dbReference>
<comment type="caution">
    <text evidence="8">The sequence shown here is derived from an EMBL/GenBank/DDBJ whole genome shotgun (WGS) entry which is preliminary data.</text>
</comment>
<feature type="region of interest" description="Disordered" evidence="7">
    <location>
        <begin position="122"/>
        <end position="165"/>
    </location>
</feature>
<evidence type="ECO:0000256" key="2">
    <source>
        <dbReference type="ARBA" id="ARBA00022980"/>
    </source>
</evidence>